<keyword evidence="3" id="KW-1185">Reference proteome</keyword>
<dbReference type="InterPro" id="IPR050706">
    <property type="entry name" value="Cyclic-di-GMP_PDE-like"/>
</dbReference>
<dbReference type="InterPro" id="IPR001633">
    <property type="entry name" value="EAL_dom"/>
</dbReference>
<reference evidence="3" key="1">
    <citation type="submission" date="2016-10" db="EMBL/GenBank/DDBJ databases">
        <authorList>
            <person name="Varghese N."/>
            <person name="Submissions S."/>
        </authorList>
    </citation>
    <scope>NUCLEOTIDE SEQUENCE [LARGE SCALE GENOMIC DNA]</scope>
    <source>
        <strain evidence="3">DSM 18887</strain>
    </source>
</reference>
<dbReference type="SMART" id="SM00052">
    <property type="entry name" value="EAL"/>
    <property type="match status" value="1"/>
</dbReference>
<sequence length="263" mass="29871">MDDIPTECKKLVCSNCADDVGLEFDFTMAFQPIVNCSQQTIFGYEALVRGLNNESAYSVISQVNDENRYTFDQLCRVKAIALAAELDIRSMLSINFLPNAIYRPELCIRTTLEAARTYNFPTEKIMFEFTEVEKIEDSNHIKRIVEYYQSLGFKTATDDFGSGHSGLNLLADFQTDIIKLDMALIRNIHKDNVRQSIVINCLNMFRDLGITPLAEGIETIEEFIWLRDAGVELMQGYLLARPGFESLPLVDFDALLTSSDNKR</sequence>
<accession>A0A1H9MA61</accession>
<dbReference type="OrthoDB" id="1673646at2"/>
<gene>
    <name evidence="2" type="ORF">SAMN03080615_04336</name>
</gene>
<dbReference type="AlphaFoldDB" id="A0A1H9MA61"/>
<dbReference type="InterPro" id="IPR035919">
    <property type="entry name" value="EAL_sf"/>
</dbReference>
<protein>
    <submittedName>
        <fullName evidence="2">EAL domain, c-di-GMP-specific phosphodiesterase class I (Or its enzymatically inactive variant)</fullName>
    </submittedName>
</protein>
<dbReference type="PANTHER" id="PTHR33121">
    <property type="entry name" value="CYCLIC DI-GMP PHOSPHODIESTERASE PDEF"/>
    <property type="match status" value="1"/>
</dbReference>
<dbReference type="STRING" id="355243.SAMN03080615_04336"/>
<dbReference type="CDD" id="cd01948">
    <property type="entry name" value="EAL"/>
    <property type="match status" value="1"/>
</dbReference>
<dbReference type="PROSITE" id="PS50883">
    <property type="entry name" value="EAL"/>
    <property type="match status" value="1"/>
</dbReference>
<dbReference type="EMBL" id="FOGB01000024">
    <property type="protein sequence ID" value="SER20347.1"/>
    <property type="molecule type" value="Genomic_DNA"/>
</dbReference>
<dbReference type="Proteomes" id="UP000198749">
    <property type="component" value="Unassembled WGS sequence"/>
</dbReference>
<feature type="domain" description="EAL" evidence="1">
    <location>
        <begin position="9"/>
        <end position="256"/>
    </location>
</feature>
<evidence type="ECO:0000313" key="2">
    <source>
        <dbReference type="EMBL" id="SER20347.1"/>
    </source>
</evidence>
<evidence type="ECO:0000259" key="1">
    <source>
        <dbReference type="PROSITE" id="PS50883"/>
    </source>
</evidence>
<name>A0A1H9MA61_9GAMM</name>
<dbReference type="Gene3D" id="3.20.20.450">
    <property type="entry name" value="EAL domain"/>
    <property type="match status" value="1"/>
</dbReference>
<dbReference type="Pfam" id="PF00563">
    <property type="entry name" value="EAL"/>
    <property type="match status" value="1"/>
</dbReference>
<dbReference type="RefSeq" id="WP_091362202.1">
    <property type="nucleotide sequence ID" value="NZ_AP025284.1"/>
</dbReference>
<dbReference type="GO" id="GO:0071111">
    <property type="term" value="F:cyclic-guanylate-specific phosphodiesterase activity"/>
    <property type="evidence" value="ECO:0007669"/>
    <property type="project" value="InterPro"/>
</dbReference>
<dbReference type="PANTHER" id="PTHR33121:SF15">
    <property type="entry name" value="BLUE LIGHT- AND TEMPERATURE-REGULATED ANTIREPRESSOR BLUF"/>
    <property type="match status" value="1"/>
</dbReference>
<proteinExistence type="predicted"/>
<organism evidence="2 3">
    <name type="scientific">Amphritea atlantica</name>
    <dbReference type="NCBI Taxonomy" id="355243"/>
    <lineage>
        <taxon>Bacteria</taxon>
        <taxon>Pseudomonadati</taxon>
        <taxon>Pseudomonadota</taxon>
        <taxon>Gammaproteobacteria</taxon>
        <taxon>Oceanospirillales</taxon>
        <taxon>Oceanospirillaceae</taxon>
        <taxon>Amphritea</taxon>
    </lineage>
</organism>
<evidence type="ECO:0000313" key="3">
    <source>
        <dbReference type="Proteomes" id="UP000198749"/>
    </source>
</evidence>
<dbReference type="SUPFAM" id="SSF141868">
    <property type="entry name" value="EAL domain-like"/>
    <property type="match status" value="1"/>
</dbReference>